<accession>A0ACD6AVC9</accession>
<dbReference type="Proteomes" id="UP001732700">
    <property type="component" value="Unassembled WGS sequence"/>
</dbReference>
<organism evidence="1 2">
    <name type="scientific">Avena sativa</name>
    <name type="common">Oat</name>
    <dbReference type="NCBI Taxonomy" id="4498"/>
    <lineage>
        <taxon>Eukaryota</taxon>
        <taxon>Viridiplantae</taxon>
        <taxon>Streptophyta</taxon>
        <taxon>Embryophyta</taxon>
        <taxon>Tracheophyta</taxon>
        <taxon>Spermatophyta</taxon>
        <taxon>Magnoliopsida</taxon>
        <taxon>Liliopsida</taxon>
        <taxon>Poales</taxon>
        <taxon>Poaceae</taxon>
        <taxon>BOP clade</taxon>
        <taxon>Pooideae</taxon>
        <taxon>Poodae</taxon>
        <taxon>Poeae</taxon>
        <taxon>Poeae Chloroplast Group 1 (Aveneae type)</taxon>
        <taxon>Aveninae</taxon>
        <taxon>Avena</taxon>
    </lineage>
</organism>
<name>A0ACD6AVC9_AVESA</name>
<evidence type="ECO:0000313" key="1">
    <source>
        <dbReference type="EnsemblPlants" id="AVESA.00010b.r2.UnG1477830.1.CDS.1"/>
    </source>
</evidence>
<reference evidence="1" key="1">
    <citation type="submission" date="2025-09" db="UniProtKB">
        <authorList>
            <consortium name="EnsemblPlants"/>
        </authorList>
    </citation>
    <scope>IDENTIFICATION</scope>
</reference>
<sequence length="85" mass="9641">MASIKLFEQNWDPYDDSEGDGVLDSASSSVNAAKCIRSVMESLVTSHFGETILDMLFEEYTRRVANHLKKEKTKFNVIVLTLKKL</sequence>
<proteinExistence type="predicted"/>
<protein>
    <submittedName>
        <fullName evidence="1">Uncharacterized protein</fullName>
    </submittedName>
</protein>
<evidence type="ECO:0000313" key="2">
    <source>
        <dbReference type="Proteomes" id="UP001732700"/>
    </source>
</evidence>
<dbReference type="EnsemblPlants" id="AVESA.00010b.r2.UnG1477830.1">
    <property type="protein sequence ID" value="AVESA.00010b.r2.UnG1477830.1.CDS.1"/>
    <property type="gene ID" value="AVESA.00010b.r2.UnG1477830"/>
</dbReference>
<keyword evidence="2" id="KW-1185">Reference proteome</keyword>